<accession>A0A2P2IZ27</accession>
<dbReference type="AlphaFoldDB" id="A0A2P2IZ27"/>
<keyword evidence="1" id="KW-1133">Transmembrane helix</keyword>
<sequence length="53" mass="6216">MLNKLDTLSPWRIQARNMIPHFTFDFYLHVCPSVSFLVHHGLCLGFICFMSKC</sequence>
<dbReference type="EMBL" id="GGEC01006006">
    <property type="protein sequence ID" value="MBW86489.1"/>
    <property type="molecule type" value="Transcribed_RNA"/>
</dbReference>
<proteinExistence type="predicted"/>
<reference evidence="2" key="1">
    <citation type="submission" date="2018-02" db="EMBL/GenBank/DDBJ databases">
        <title>Rhizophora mucronata_Transcriptome.</title>
        <authorList>
            <person name="Meera S.P."/>
            <person name="Sreeshan A."/>
            <person name="Augustine A."/>
        </authorList>
    </citation>
    <scope>NUCLEOTIDE SEQUENCE</scope>
    <source>
        <tissue evidence="2">Leaf</tissue>
    </source>
</reference>
<evidence type="ECO:0000313" key="2">
    <source>
        <dbReference type="EMBL" id="MBW86489.1"/>
    </source>
</evidence>
<keyword evidence="1" id="KW-0472">Membrane</keyword>
<name>A0A2P2IZ27_RHIMU</name>
<protein>
    <submittedName>
        <fullName evidence="2">Uncharacterized protein</fullName>
    </submittedName>
</protein>
<feature type="transmembrane region" description="Helical" evidence="1">
    <location>
        <begin position="26"/>
        <end position="49"/>
    </location>
</feature>
<organism evidence="2">
    <name type="scientific">Rhizophora mucronata</name>
    <name type="common">Asiatic mangrove</name>
    <dbReference type="NCBI Taxonomy" id="61149"/>
    <lineage>
        <taxon>Eukaryota</taxon>
        <taxon>Viridiplantae</taxon>
        <taxon>Streptophyta</taxon>
        <taxon>Embryophyta</taxon>
        <taxon>Tracheophyta</taxon>
        <taxon>Spermatophyta</taxon>
        <taxon>Magnoliopsida</taxon>
        <taxon>eudicotyledons</taxon>
        <taxon>Gunneridae</taxon>
        <taxon>Pentapetalae</taxon>
        <taxon>rosids</taxon>
        <taxon>fabids</taxon>
        <taxon>Malpighiales</taxon>
        <taxon>Rhizophoraceae</taxon>
        <taxon>Rhizophora</taxon>
    </lineage>
</organism>
<keyword evidence="1" id="KW-0812">Transmembrane</keyword>
<evidence type="ECO:0000256" key="1">
    <source>
        <dbReference type="SAM" id="Phobius"/>
    </source>
</evidence>